<feature type="non-terminal residue" evidence="2">
    <location>
        <position position="1"/>
    </location>
</feature>
<reference evidence="2" key="1">
    <citation type="submission" date="2023-10" db="EMBL/GenBank/DDBJ databases">
        <title>Genome assembly of Pristionchus species.</title>
        <authorList>
            <person name="Yoshida K."/>
            <person name="Sommer R.J."/>
        </authorList>
    </citation>
    <scope>NUCLEOTIDE SEQUENCE</scope>
    <source>
        <strain evidence="2">RS0144</strain>
    </source>
</reference>
<accession>A0AAV5U016</accession>
<keyword evidence="3" id="KW-1185">Reference proteome</keyword>
<evidence type="ECO:0000313" key="3">
    <source>
        <dbReference type="Proteomes" id="UP001432027"/>
    </source>
</evidence>
<proteinExistence type="predicted"/>
<comment type="caution">
    <text evidence="2">The sequence shown here is derived from an EMBL/GenBank/DDBJ whole genome shotgun (WGS) entry which is preliminary data.</text>
</comment>
<feature type="compositionally biased region" description="Low complexity" evidence="1">
    <location>
        <begin position="26"/>
        <end position="39"/>
    </location>
</feature>
<sequence length="73" mass="7718">VLALCIAIHKTQRALKVAPVPPAPKIPSAWPPSSRSNSSVATARPMIPDDLTDDYDERTPAAVSPVRTANTVS</sequence>
<dbReference type="EMBL" id="BTSX01000005">
    <property type="protein sequence ID" value="GMT00127.1"/>
    <property type="molecule type" value="Genomic_DNA"/>
</dbReference>
<organism evidence="2 3">
    <name type="scientific">Pristionchus entomophagus</name>
    <dbReference type="NCBI Taxonomy" id="358040"/>
    <lineage>
        <taxon>Eukaryota</taxon>
        <taxon>Metazoa</taxon>
        <taxon>Ecdysozoa</taxon>
        <taxon>Nematoda</taxon>
        <taxon>Chromadorea</taxon>
        <taxon>Rhabditida</taxon>
        <taxon>Rhabditina</taxon>
        <taxon>Diplogasteromorpha</taxon>
        <taxon>Diplogasteroidea</taxon>
        <taxon>Neodiplogasteridae</taxon>
        <taxon>Pristionchus</taxon>
    </lineage>
</organism>
<protein>
    <submittedName>
        <fullName evidence="2">Uncharacterized protein</fullName>
    </submittedName>
</protein>
<gene>
    <name evidence="2" type="ORF">PENTCL1PPCAC_22301</name>
</gene>
<feature type="region of interest" description="Disordered" evidence="1">
    <location>
        <begin position="20"/>
        <end position="73"/>
    </location>
</feature>
<dbReference type="AlphaFoldDB" id="A0AAV5U016"/>
<evidence type="ECO:0000313" key="2">
    <source>
        <dbReference type="EMBL" id="GMT00127.1"/>
    </source>
</evidence>
<feature type="non-terminal residue" evidence="2">
    <location>
        <position position="73"/>
    </location>
</feature>
<evidence type="ECO:0000256" key="1">
    <source>
        <dbReference type="SAM" id="MobiDB-lite"/>
    </source>
</evidence>
<dbReference type="Proteomes" id="UP001432027">
    <property type="component" value="Unassembled WGS sequence"/>
</dbReference>
<name>A0AAV5U016_9BILA</name>